<dbReference type="GO" id="GO:0045334">
    <property type="term" value="C:clathrin-coated endocytic vesicle"/>
    <property type="evidence" value="ECO:0007669"/>
    <property type="project" value="TreeGrafter"/>
</dbReference>
<dbReference type="GeneTree" id="ENSGT00950000183166"/>
<accession>A0A803YKL5</accession>
<dbReference type="GO" id="GO:0071439">
    <property type="term" value="C:clathrin complex"/>
    <property type="evidence" value="ECO:0007669"/>
    <property type="project" value="TreeGrafter"/>
</dbReference>
<name>A0A803YKL5_MELGA</name>
<dbReference type="Proteomes" id="UP000001645">
    <property type="component" value="Chromosome 21"/>
</dbReference>
<keyword evidence="2" id="KW-1185">Reference proteome</keyword>
<reference evidence="1 2" key="1">
    <citation type="journal article" date="2010" name="PLoS Biol.">
        <title>Multi-platform next-generation sequencing of the domestic turkey (Meleagris gallopavo): genome assembly and analysis.</title>
        <authorList>
            <person name="Dalloul R.A."/>
            <person name="Long J.A."/>
            <person name="Zimin A.V."/>
            <person name="Aslam L."/>
            <person name="Beal K."/>
            <person name="Blomberg L.A."/>
            <person name="Bouffard P."/>
            <person name="Burt D.W."/>
            <person name="Crasta O."/>
            <person name="Crooijmans R.P."/>
            <person name="Cooper K."/>
            <person name="Coulombe R.A."/>
            <person name="De S."/>
            <person name="Delany M.E."/>
            <person name="Dodgson J.B."/>
            <person name="Dong J.J."/>
            <person name="Evans C."/>
            <person name="Frederickson K.M."/>
            <person name="Flicek P."/>
            <person name="Florea L."/>
            <person name="Folkerts O."/>
            <person name="Groenen M.A."/>
            <person name="Harkins T.T."/>
            <person name="Herrero J."/>
            <person name="Hoffmann S."/>
            <person name="Megens H.J."/>
            <person name="Jiang A."/>
            <person name="de Jong P."/>
            <person name="Kaiser P."/>
            <person name="Kim H."/>
            <person name="Kim K.W."/>
            <person name="Kim S."/>
            <person name="Langenberger D."/>
            <person name="Lee M.K."/>
            <person name="Lee T."/>
            <person name="Mane S."/>
            <person name="Marcais G."/>
            <person name="Marz M."/>
            <person name="McElroy A.P."/>
            <person name="Modise T."/>
            <person name="Nefedov M."/>
            <person name="Notredame C."/>
            <person name="Paton I.R."/>
            <person name="Payne W.S."/>
            <person name="Pertea G."/>
            <person name="Prickett D."/>
            <person name="Puiu D."/>
            <person name="Qioa D."/>
            <person name="Raineri E."/>
            <person name="Ruffier M."/>
            <person name="Salzberg S.L."/>
            <person name="Schatz M.C."/>
            <person name="Scheuring C."/>
            <person name="Schmidt C.J."/>
            <person name="Schroeder S."/>
            <person name="Searle S.M."/>
            <person name="Smith E.J."/>
            <person name="Smith J."/>
            <person name="Sonstegard T.S."/>
            <person name="Stadler P.F."/>
            <person name="Tafer H."/>
            <person name="Tu Z.J."/>
            <person name="Van Tassell C.P."/>
            <person name="Vilella A.J."/>
            <person name="Williams K.P."/>
            <person name="Yorke J.A."/>
            <person name="Zhang L."/>
            <person name="Zhang H.B."/>
            <person name="Zhang X."/>
            <person name="Zhang Y."/>
            <person name="Reed K.M."/>
        </authorList>
    </citation>
    <scope>NUCLEOTIDE SEQUENCE [LARGE SCALE GENOMIC DNA]</scope>
</reference>
<dbReference type="GO" id="GO:0005819">
    <property type="term" value="C:spindle"/>
    <property type="evidence" value="ECO:0007669"/>
    <property type="project" value="TreeGrafter"/>
</dbReference>
<dbReference type="GO" id="GO:0006886">
    <property type="term" value="P:intracellular protein transport"/>
    <property type="evidence" value="ECO:0007669"/>
    <property type="project" value="InterPro"/>
</dbReference>
<dbReference type="GO" id="GO:0006898">
    <property type="term" value="P:receptor-mediated endocytosis"/>
    <property type="evidence" value="ECO:0007669"/>
    <property type="project" value="TreeGrafter"/>
</dbReference>
<dbReference type="GO" id="GO:0000278">
    <property type="term" value="P:mitotic cell cycle"/>
    <property type="evidence" value="ECO:0007669"/>
    <property type="project" value="TreeGrafter"/>
</dbReference>
<protein>
    <submittedName>
        <fullName evidence="1">Uncharacterized protein</fullName>
    </submittedName>
</protein>
<proteinExistence type="predicted"/>
<dbReference type="GO" id="GO:0030130">
    <property type="term" value="C:clathrin coat of trans-Golgi network vesicle"/>
    <property type="evidence" value="ECO:0007669"/>
    <property type="project" value="InterPro"/>
</dbReference>
<sequence>MLNFFVFQLQNLGINPANIGFSTLTMESDKFICIREKVGEQAQVVIIDMNDPSNPIRRPISADSAIMNPASKVIALKGMQVLVKKGLR</sequence>
<dbReference type="InterPro" id="IPR022365">
    <property type="entry name" value="Clathrin_H-chain_propeller_rpt"/>
</dbReference>
<dbReference type="GO" id="GO:0030132">
    <property type="term" value="C:clathrin coat of coated pit"/>
    <property type="evidence" value="ECO:0007669"/>
    <property type="project" value="InterPro"/>
</dbReference>
<dbReference type="GO" id="GO:0005198">
    <property type="term" value="F:structural molecule activity"/>
    <property type="evidence" value="ECO:0007669"/>
    <property type="project" value="InterPro"/>
</dbReference>
<dbReference type="PANTHER" id="PTHR10292">
    <property type="entry name" value="CLATHRIN HEAVY CHAIN RELATED"/>
    <property type="match status" value="1"/>
</dbReference>
<dbReference type="GO" id="GO:0048268">
    <property type="term" value="P:clathrin coat assembly"/>
    <property type="evidence" value="ECO:0007669"/>
    <property type="project" value="TreeGrafter"/>
</dbReference>
<dbReference type="SUPFAM" id="SSF50989">
    <property type="entry name" value="Clathrin heavy-chain terminal domain"/>
    <property type="match status" value="1"/>
</dbReference>
<dbReference type="GO" id="GO:0070062">
    <property type="term" value="C:extracellular exosome"/>
    <property type="evidence" value="ECO:0007669"/>
    <property type="project" value="TreeGrafter"/>
</dbReference>
<dbReference type="InterPro" id="IPR016025">
    <property type="entry name" value="Clathrin_H-chain_N"/>
</dbReference>
<organism evidence="1 2">
    <name type="scientific">Meleagris gallopavo</name>
    <name type="common">Wild turkey</name>
    <dbReference type="NCBI Taxonomy" id="9103"/>
    <lineage>
        <taxon>Eukaryota</taxon>
        <taxon>Metazoa</taxon>
        <taxon>Chordata</taxon>
        <taxon>Craniata</taxon>
        <taxon>Vertebrata</taxon>
        <taxon>Euteleostomi</taxon>
        <taxon>Archelosauria</taxon>
        <taxon>Archosauria</taxon>
        <taxon>Dinosauria</taxon>
        <taxon>Saurischia</taxon>
        <taxon>Theropoda</taxon>
        <taxon>Coelurosauria</taxon>
        <taxon>Aves</taxon>
        <taxon>Neognathae</taxon>
        <taxon>Galloanserae</taxon>
        <taxon>Galliformes</taxon>
        <taxon>Phasianidae</taxon>
        <taxon>Meleagridinae</taxon>
        <taxon>Meleagris</taxon>
    </lineage>
</organism>
<dbReference type="GO" id="GO:0032051">
    <property type="term" value="F:clathrin light chain binding"/>
    <property type="evidence" value="ECO:0007669"/>
    <property type="project" value="TreeGrafter"/>
</dbReference>
<dbReference type="Ensembl" id="ENSMGAT00000032300.1">
    <property type="protein sequence ID" value="ENSMGAP00000032313.1"/>
    <property type="gene ID" value="ENSMGAG00000020743.1"/>
</dbReference>
<evidence type="ECO:0000313" key="1">
    <source>
        <dbReference type="Ensembl" id="ENSMGAP00000032313.1"/>
    </source>
</evidence>
<dbReference type="Gene3D" id="2.130.10.110">
    <property type="entry name" value="Clathrin heavy-chain terminal domain"/>
    <property type="match status" value="1"/>
</dbReference>
<dbReference type="AlphaFoldDB" id="A0A803YKL5"/>
<evidence type="ECO:0000313" key="2">
    <source>
        <dbReference type="Proteomes" id="UP000001645"/>
    </source>
</evidence>
<dbReference type="Pfam" id="PF01394">
    <property type="entry name" value="Clathrin_propel"/>
    <property type="match status" value="1"/>
</dbReference>
<reference evidence="1" key="3">
    <citation type="submission" date="2025-09" db="UniProtKB">
        <authorList>
            <consortium name="Ensembl"/>
        </authorList>
    </citation>
    <scope>IDENTIFICATION</scope>
</reference>
<dbReference type="InParanoid" id="A0A803YKL5"/>
<dbReference type="PANTHER" id="PTHR10292:SF7">
    <property type="entry name" value="CLATHRIN HEAVY CHAIN 1"/>
    <property type="match status" value="1"/>
</dbReference>
<reference evidence="1" key="2">
    <citation type="submission" date="2025-08" db="UniProtKB">
        <authorList>
            <consortium name="Ensembl"/>
        </authorList>
    </citation>
    <scope>IDENTIFICATION</scope>
</reference>